<dbReference type="EMBL" id="UINC01032897">
    <property type="protein sequence ID" value="SVB21313.1"/>
    <property type="molecule type" value="Genomic_DNA"/>
</dbReference>
<gene>
    <name evidence="1" type="ORF">METZ01_LOCUS174167</name>
</gene>
<proteinExistence type="predicted"/>
<sequence>MKKLIVPIIIALLIVGGIAAATKFWIMPVIEEYAKGKADAMVQAGAELHEVTQKHADTPTTRFDDTEPTPEENRLNADKIQSMVTSGAMTFDNPDVHTLMLELQRRLGDVQKREDRIVKIETELSLNWNNLSNLTNEIAQARTNLSDKLLDAVDLIRRTQEAGYRSRAQVLTNMPPADAVITLRQEADSKEIAKLLFLMGVTEQAALISELNKGPEEDQKLASEILNEFNRIGLESAEEEQDQ</sequence>
<evidence type="ECO:0000313" key="1">
    <source>
        <dbReference type="EMBL" id="SVB21313.1"/>
    </source>
</evidence>
<organism evidence="1">
    <name type="scientific">marine metagenome</name>
    <dbReference type="NCBI Taxonomy" id="408172"/>
    <lineage>
        <taxon>unclassified sequences</taxon>
        <taxon>metagenomes</taxon>
        <taxon>ecological metagenomes</taxon>
    </lineage>
</organism>
<name>A0A382C7R8_9ZZZZ</name>
<accession>A0A382C7R8</accession>
<reference evidence="1" key="1">
    <citation type="submission" date="2018-05" db="EMBL/GenBank/DDBJ databases">
        <authorList>
            <person name="Lanie J.A."/>
            <person name="Ng W.-L."/>
            <person name="Kazmierczak K.M."/>
            <person name="Andrzejewski T.M."/>
            <person name="Davidsen T.M."/>
            <person name="Wayne K.J."/>
            <person name="Tettelin H."/>
            <person name="Glass J.I."/>
            <person name="Rusch D."/>
            <person name="Podicherti R."/>
            <person name="Tsui H.-C.T."/>
            <person name="Winkler M.E."/>
        </authorList>
    </citation>
    <scope>NUCLEOTIDE SEQUENCE</scope>
</reference>
<protein>
    <submittedName>
        <fullName evidence="1">Uncharacterized protein</fullName>
    </submittedName>
</protein>
<dbReference type="AlphaFoldDB" id="A0A382C7R8"/>